<organism evidence="1 2">
    <name type="scientific">Ewingella americana (strain ATCC 33852 / DSM 4580 / CCUG 14506 / JCM 5911 / LMG 7869 / NCTC 12157 / CDC 1468-78)</name>
    <dbReference type="NCBI Taxonomy" id="910964"/>
    <lineage>
        <taxon>Bacteria</taxon>
        <taxon>Pseudomonadati</taxon>
        <taxon>Pseudomonadota</taxon>
        <taxon>Gammaproteobacteria</taxon>
        <taxon>Enterobacterales</taxon>
        <taxon>Yersiniaceae</taxon>
        <taxon>Ewingella</taxon>
    </lineage>
</organism>
<dbReference type="SUPFAM" id="SSF53474">
    <property type="entry name" value="alpha/beta-Hydrolases"/>
    <property type="match status" value="1"/>
</dbReference>
<evidence type="ECO:0000313" key="2">
    <source>
        <dbReference type="Proteomes" id="UP000028640"/>
    </source>
</evidence>
<evidence type="ECO:0000313" key="1">
    <source>
        <dbReference type="EMBL" id="KFC83734.1"/>
    </source>
</evidence>
<accession>A0A085GJ39</accession>
<dbReference type="AlphaFoldDB" id="A0A085GJ39"/>
<dbReference type="Pfam" id="PF06821">
    <property type="entry name" value="Ser_hydrolase"/>
    <property type="match status" value="1"/>
</dbReference>
<dbReference type="InterPro" id="IPR010662">
    <property type="entry name" value="RBBP9/YdeN"/>
</dbReference>
<dbReference type="GO" id="GO:0016787">
    <property type="term" value="F:hydrolase activity"/>
    <property type="evidence" value="ECO:0007669"/>
    <property type="project" value="UniProtKB-KW"/>
</dbReference>
<gene>
    <name evidence="1" type="ORF">GEAM_1103</name>
</gene>
<name>A0A085GJ39_EWIA3</name>
<dbReference type="EMBL" id="JMPJ01000034">
    <property type="protein sequence ID" value="KFC83734.1"/>
    <property type="molecule type" value="Genomic_DNA"/>
</dbReference>
<keyword evidence="1" id="KW-0378">Hydrolase</keyword>
<protein>
    <submittedName>
        <fullName evidence="1">Serine hydrolase</fullName>
        <ecNumber evidence="1">3.-.-.-</ecNumber>
    </submittedName>
</protein>
<dbReference type="InterPro" id="IPR029058">
    <property type="entry name" value="AB_hydrolase_fold"/>
</dbReference>
<dbReference type="EC" id="3.-.-.-" evidence="1"/>
<sequence length="190" mass="21075">MSAVHKVFIIHGFMAGPDSHWFSWLKQQAEQAGAEVKVLQMPNSLAPDDAAWRSTMQAEVRDADENTFFVGHSLGCVTALRFIESLKPSSRVGGVVMVSGFGGAVETLPELEGFTQQPLDYELLKKRIRQRAVLLSLNDDIVAPQHSLKLSQDLDAELQGIPHGGHFLDRDGFERLDKAWEILQAMLKHG</sequence>
<dbReference type="PANTHER" id="PTHR15394:SF3">
    <property type="entry name" value="SERINE HYDROLASE RBBP9"/>
    <property type="match status" value="1"/>
</dbReference>
<dbReference type="Proteomes" id="UP000028640">
    <property type="component" value="Unassembled WGS sequence"/>
</dbReference>
<dbReference type="eggNOG" id="COG3545">
    <property type="taxonomic scope" value="Bacteria"/>
</dbReference>
<dbReference type="PANTHER" id="PTHR15394">
    <property type="entry name" value="SERINE HYDROLASE RBBP9"/>
    <property type="match status" value="1"/>
</dbReference>
<comment type="caution">
    <text evidence="1">The sequence shown here is derived from an EMBL/GenBank/DDBJ whole genome shotgun (WGS) entry which is preliminary data.</text>
</comment>
<dbReference type="Gene3D" id="3.40.50.1820">
    <property type="entry name" value="alpha/beta hydrolase"/>
    <property type="match status" value="1"/>
</dbReference>
<keyword evidence="2" id="KW-1185">Reference proteome</keyword>
<proteinExistence type="predicted"/>
<dbReference type="RefSeq" id="WP_034789352.1">
    <property type="nucleotide sequence ID" value="NZ_JMPJ01000034.1"/>
</dbReference>
<dbReference type="GeneID" id="78379445"/>
<reference evidence="1 2" key="1">
    <citation type="submission" date="2014-05" db="EMBL/GenBank/DDBJ databases">
        <title>ATOL: Assembling a taxonomically balanced genome-scale reconstruction of the evolutionary history of the Enterobacteriaceae.</title>
        <authorList>
            <person name="Plunkett G.III."/>
            <person name="Neeno-Eckwall E.C."/>
            <person name="Glasner J.D."/>
            <person name="Perna N.T."/>
        </authorList>
    </citation>
    <scope>NUCLEOTIDE SEQUENCE [LARGE SCALE GENOMIC DNA]</scope>
    <source>
        <strain evidence="1 2">ATCC 33852</strain>
    </source>
</reference>